<feature type="compositionally biased region" description="Basic residues" evidence="1">
    <location>
        <begin position="82"/>
        <end position="94"/>
    </location>
</feature>
<proteinExistence type="predicted"/>
<evidence type="ECO:0000256" key="1">
    <source>
        <dbReference type="SAM" id="MobiDB-lite"/>
    </source>
</evidence>
<keyword evidence="3" id="KW-1185">Reference proteome</keyword>
<gene>
    <name evidence="2" type="ORF">WM018_01350</name>
</gene>
<dbReference type="Proteomes" id="UP001498501">
    <property type="component" value="Unassembled WGS sequence"/>
</dbReference>
<evidence type="ECO:0000313" key="3">
    <source>
        <dbReference type="Proteomes" id="UP001498501"/>
    </source>
</evidence>
<feature type="region of interest" description="Disordered" evidence="1">
    <location>
        <begin position="68"/>
        <end position="96"/>
    </location>
</feature>
<organism evidence="2 3">
    <name type="scientific">Acinetobacter junii</name>
    <dbReference type="NCBI Taxonomy" id="40215"/>
    <lineage>
        <taxon>Bacteria</taxon>
        <taxon>Pseudomonadati</taxon>
        <taxon>Pseudomonadota</taxon>
        <taxon>Gammaproteobacteria</taxon>
        <taxon>Moraxellales</taxon>
        <taxon>Moraxellaceae</taxon>
        <taxon>Acinetobacter</taxon>
    </lineage>
</organism>
<dbReference type="EMBL" id="JBBMLE010000003">
    <property type="protein sequence ID" value="MEK0251179.1"/>
    <property type="molecule type" value="Genomic_DNA"/>
</dbReference>
<reference evidence="2 3" key="1">
    <citation type="submission" date="2024-03" db="EMBL/GenBank/DDBJ databases">
        <title>Cross-transmission of Acinetobacter junii carrying blaOXA-58 in a neonatal intensive care unit.</title>
        <authorList>
            <person name="Bour M."/>
            <person name="Potron A."/>
            <person name="Lecointe D."/>
        </authorList>
    </citation>
    <scope>NUCLEOTIDE SEQUENCE [LARGE SCALE GENOMIC DNA]</scope>
    <source>
        <strain evidence="2 3">21A3096 case 1</strain>
    </source>
</reference>
<accession>A0ABU8ZCJ8</accession>
<dbReference type="RefSeq" id="WP_340473592.1">
    <property type="nucleotide sequence ID" value="NZ_JBBMLE010000003.1"/>
</dbReference>
<name>A0ABU8ZCJ8_ACIJU</name>
<sequence length="241" mass="27986">MQFYEAPVIQIKPNLNEEVEKWLKDKSNKITELPFGFSNFPDGKIPMHKRPVQQLDIEKYNAEKVIKHNPISPEKQPEKAKPTKVKTVKKRKPKPKAEKVLKPKKVTKLVVYTESSMIYMHNCKAFKNARDNDLEEFEALCIRHAFSTFKKQKSGRYRCVSCLDDYNGKNIKDYKRRKLNRELMLVAFQAKQTSFLGVCKIHGETKFLISPSNNTLSQLNYKCRTCSREAQIKSKNKGANA</sequence>
<protein>
    <submittedName>
        <fullName evidence="2">Uncharacterized protein</fullName>
    </submittedName>
</protein>
<evidence type="ECO:0000313" key="2">
    <source>
        <dbReference type="EMBL" id="MEK0251179.1"/>
    </source>
</evidence>
<comment type="caution">
    <text evidence="2">The sequence shown here is derived from an EMBL/GenBank/DDBJ whole genome shotgun (WGS) entry which is preliminary data.</text>
</comment>